<gene>
    <name evidence="3" type="ORF">Glove_66g109</name>
</gene>
<sequence>MTRRRKPFFKGPSLFNCSNQLNAKLCLDVVGLMNVKVKESIGKSNIRIYNSTSSSLQNKSTRENNINKKFVNGENESEKQKFVMLRNQSWKIFTLKTINNINNSDNYNENDDNNNQQQEDEMMKENETEDNINEFKWDVNSSHYHHNYHSSLLITTVIANSAATTQIVLLIIIIDEVSSIIPTTTTIKIANTTNNANASNDATPIMTIMI</sequence>
<reference evidence="3 4" key="1">
    <citation type="submission" date="2018-08" db="EMBL/GenBank/DDBJ databases">
        <title>Genome and evolution of the arbuscular mycorrhizal fungus Diversispora epigaea (formerly Glomus versiforme) and its bacterial endosymbionts.</title>
        <authorList>
            <person name="Sun X."/>
            <person name="Fei Z."/>
            <person name="Harrison M."/>
        </authorList>
    </citation>
    <scope>NUCLEOTIDE SEQUENCE [LARGE SCALE GENOMIC DNA]</scope>
    <source>
        <strain evidence="3 4">IT104</strain>
    </source>
</reference>
<evidence type="ECO:0000313" key="4">
    <source>
        <dbReference type="Proteomes" id="UP000266861"/>
    </source>
</evidence>
<dbReference type="Proteomes" id="UP000266861">
    <property type="component" value="Unassembled WGS sequence"/>
</dbReference>
<organism evidence="3 4">
    <name type="scientific">Diversispora epigaea</name>
    <dbReference type="NCBI Taxonomy" id="1348612"/>
    <lineage>
        <taxon>Eukaryota</taxon>
        <taxon>Fungi</taxon>
        <taxon>Fungi incertae sedis</taxon>
        <taxon>Mucoromycota</taxon>
        <taxon>Glomeromycotina</taxon>
        <taxon>Glomeromycetes</taxon>
        <taxon>Diversisporales</taxon>
        <taxon>Diversisporaceae</taxon>
        <taxon>Diversispora</taxon>
    </lineage>
</organism>
<proteinExistence type="predicted"/>
<feature type="transmembrane region" description="Helical" evidence="2">
    <location>
        <begin position="152"/>
        <end position="174"/>
    </location>
</feature>
<feature type="region of interest" description="Disordered" evidence="1">
    <location>
        <begin position="103"/>
        <end position="125"/>
    </location>
</feature>
<keyword evidence="2" id="KW-1133">Transmembrane helix</keyword>
<keyword evidence="2" id="KW-0812">Transmembrane</keyword>
<dbReference type="EMBL" id="PQFF01000063">
    <property type="protein sequence ID" value="RHZ85433.1"/>
    <property type="molecule type" value="Genomic_DNA"/>
</dbReference>
<accession>A0A397JKF3</accession>
<protein>
    <submittedName>
        <fullName evidence="3">Uncharacterized protein</fullName>
    </submittedName>
</protein>
<keyword evidence="2" id="KW-0472">Membrane</keyword>
<keyword evidence="4" id="KW-1185">Reference proteome</keyword>
<comment type="caution">
    <text evidence="3">The sequence shown here is derived from an EMBL/GenBank/DDBJ whole genome shotgun (WGS) entry which is preliminary data.</text>
</comment>
<evidence type="ECO:0000256" key="2">
    <source>
        <dbReference type="SAM" id="Phobius"/>
    </source>
</evidence>
<evidence type="ECO:0000313" key="3">
    <source>
        <dbReference type="EMBL" id="RHZ85433.1"/>
    </source>
</evidence>
<feature type="compositionally biased region" description="Acidic residues" evidence="1">
    <location>
        <begin position="108"/>
        <end position="120"/>
    </location>
</feature>
<evidence type="ECO:0000256" key="1">
    <source>
        <dbReference type="SAM" id="MobiDB-lite"/>
    </source>
</evidence>
<name>A0A397JKF3_9GLOM</name>
<dbReference type="AlphaFoldDB" id="A0A397JKF3"/>